<sequence length="293" mass="32033">MSLLREALESGKFAITAEMAPPKGIDLSRLVECAKAVKGRVHAVNVTDFQSAVMRTTSLTTCKLLKDEGLEPVLQVTGRDRNRIAIQGELLSAGVFGIENMLALTGDHTIVGDHPQAKPVFDLDCVGILQTAQKLSEGTDMVGNQLKGSPEFYLGASVTPRYTPIEIQLLKMKKKINAGAKFFQTQAVYDIDTMREFKEHTKEMNTKILAGIIPLKSPGMAKFMNENVPGIYVPEELIDRLRSVGKENWASEGIKIAGELIQQLRDEDLCDGVHIMAIGSEENVPAILDAAKL</sequence>
<keyword evidence="5 8" id="KW-0274">FAD</keyword>
<dbReference type="GO" id="GO:0005829">
    <property type="term" value="C:cytosol"/>
    <property type="evidence" value="ECO:0007669"/>
    <property type="project" value="TreeGrafter"/>
</dbReference>
<evidence type="ECO:0000256" key="8">
    <source>
        <dbReference type="RuleBase" id="RU003862"/>
    </source>
</evidence>
<gene>
    <name evidence="9" type="ORF">VN21_16755</name>
</gene>
<dbReference type="RefSeq" id="WP_046824272.1">
    <property type="nucleotide sequence ID" value="NZ_JBCLWQ010000002.1"/>
</dbReference>
<accession>A0A0M3DF25</accession>
<proteinExistence type="inferred from homology"/>
<evidence type="ECO:0000313" key="9">
    <source>
        <dbReference type="EMBL" id="KKX99966.1"/>
    </source>
</evidence>
<dbReference type="InterPro" id="IPR003171">
    <property type="entry name" value="Mehydrof_redctse-like"/>
</dbReference>
<comment type="catalytic activity">
    <reaction evidence="7">
        <text>(6S)-5-methyl-5,6,7,8-tetrahydrofolate + NAD(+) = (6R)-5,10-methylene-5,6,7,8-tetrahydrofolate + NADH + H(+)</text>
        <dbReference type="Rhea" id="RHEA:19821"/>
        <dbReference type="ChEBI" id="CHEBI:15378"/>
        <dbReference type="ChEBI" id="CHEBI:15636"/>
        <dbReference type="ChEBI" id="CHEBI:18608"/>
        <dbReference type="ChEBI" id="CHEBI:57540"/>
        <dbReference type="ChEBI" id="CHEBI:57945"/>
        <dbReference type="EC" id="1.5.1.54"/>
    </reaction>
    <physiologicalReaction direction="right-to-left" evidence="7">
        <dbReference type="Rhea" id="RHEA:19823"/>
    </physiologicalReaction>
</comment>
<keyword evidence="6 8" id="KW-0560">Oxidoreductase</keyword>
<keyword evidence="4 8" id="KW-0285">Flavoprotein</keyword>
<protein>
    <recommendedName>
        <fullName evidence="8">Methylenetetrahydrofolate reductase</fullName>
    </recommendedName>
</protein>
<evidence type="ECO:0000256" key="6">
    <source>
        <dbReference type="ARBA" id="ARBA00023002"/>
    </source>
</evidence>
<evidence type="ECO:0000256" key="7">
    <source>
        <dbReference type="ARBA" id="ARBA00048628"/>
    </source>
</evidence>
<dbReference type="GO" id="GO:0106312">
    <property type="term" value="F:methylenetetrahydrofolate reductase (NADH) activity"/>
    <property type="evidence" value="ECO:0007669"/>
    <property type="project" value="UniProtKB-EC"/>
</dbReference>
<evidence type="ECO:0000313" key="10">
    <source>
        <dbReference type="Proteomes" id="UP000034407"/>
    </source>
</evidence>
<dbReference type="GO" id="GO:0035999">
    <property type="term" value="P:tetrahydrofolate interconversion"/>
    <property type="evidence" value="ECO:0007669"/>
    <property type="project" value="UniProtKB-UniPathway"/>
</dbReference>
<reference evidence="9 10" key="1">
    <citation type="submission" date="2015-04" db="EMBL/GenBank/DDBJ databases">
        <title>Microcin producing Clostridium sp. JC272T.</title>
        <authorList>
            <person name="Jyothsna T."/>
            <person name="Sasikala C."/>
            <person name="Ramana C."/>
        </authorList>
    </citation>
    <scope>NUCLEOTIDE SEQUENCE [LARGE SCALE GENOMIC DNA]</scope>
    <source>
        <strain evidence="9 10">JC272</strain>
    </source>
</reference>
<organism evidence="9 10">
    <name type="scientific">Paraclostridium benzoelyticum</name>
    <dbReference type="NCBI Taxonomy" id="1629550"/>
    <lineage>
        <taxon>Bacteria</taxon>
        <taxon>Bacillati</taxon>
        <taxon>Bacillota</taxon>
        <taxon>Clostridia</taxon>
        <taxon>Peptostreptococcales</taxon>
        <taxon>Peptostreptococcaceae</taxon>
        <taxon>Paraclostridium</taxon>
    </lineage>
</organism>
<evidence type="ECO:0000256" key="5">
    <source>
        <dbReference type="ARBA" id="ARBA00022827"/>
    </source>
</evidence>
<dbReference type="Pfam" id="PF02219">
    <property type="entry name" value="MTHFR"/>
    <property type="match status" value="1"/>
</dbReference>
<dbReference type="OrthoDB" id="9803687at2"/>
<evidence type="ECO:0000256" key="3">
    <source>
        <dbReference type="ARBA" id="ARBA00006743"/>
    </source>
</evidence>
<dbReference type="CDD" id="cd00537">
    <property type="entry name" value="MTHFR"/>
    <property type="match status" value="1"/>
</dbReference>
<dbReference type="GO" id="GO:0009086">
    <property type="term" value="P:methionine biosynthetic process"/>
    <property type="evidence" value="ECO:0007669"/>
    <property type="project" value="TreeGrafter"/>
</dbReference>
<dbReference type="GO" id="GO:0071949">
    <property type="term" value="F:FAD binding"/>
    <property type="evidence" value="ECO:0007669"/>
    <property type="project" value="TreeGrafter"/>
</dbReference>
<evidence type="ECO:0000256" key="2">
    <source>
        <dbReference type="ARBA" id="ARBA00004777"/>
    </source>
</evidence>
<dbReference type="AlphaFoldDB" id="A0A0M3DF25"/>
<name>A0A0M3DF25_9FIRM</name>
<comment type="cofactor">
    <cofactor evidence="1 8">
        <name>FAD</name>
        <dbReference type="ChEBI" id="CHEBI:57692"/>
    </cofactor>
</comment>
<dbReference type="Gene3D" id="3.20.20.220">
    <property type="match status" value="1"/>
</dbReference>
<dbReference type="Proteomes" id="UP000034407">
    <property type="component" value="Unassembled WGS sequence"/>
</dbReference>
<dbReference type="EMBL" id="LBBT01000349">
    <property type="protein sequence ID" value="KKX99966.1"/>
    <property type="molecule type" value="Genomic_DNA"/>
</dbReference>
<comment type="pathway">
    <text evidence="2 8">One-carbon metabolism; tetrahydrofolate interconversion.</text>
</comment>
<dbReference type="SUPFAM" id="SSF51730">
    <property type="entry name" value="FAD-linked oxidoreductase"/>
    <property type="match status" value="1"/>
</dbReference>
<evidence type="ECO:0000256" key="4">
    <source>
        <dbReference type="ARBA" id="ARBA00022630"/>
    </source>
</evidence>
<keyword evidence="10" id="KW-1185">Reference proteome</keyword>
<dbReference type="UniPathway" id="UPA00193"/>
<comment type="caution">
    <text evidence="9">The sequence shown here is derived from an EMBL/GenBank/DDBJ whole genome shotgun (WGS) entry which is preliminary data.</text>
</comment>
<dbReference type="PATRIC" id="fig|1629550.3.peg.2865"/>
<dbReference type="PANTHER" id="PTHR45754">
    <property type="entry name" value="METHYLENETETRAHYDROFOLATE REDUCTASE"/>
    <property type="match status" value="1"/>
</dbReference>
<comment type="similarity">
    <text evidence="3 8">Belongs to the methylenetetrahydrofolate reductase family.</text>
</comment>
<evidence type="ECO:0000256" key="1">
    <source>
        <dbReference type="ARBA" id="ARBA00001974"/>
    </source>
</evidence>
<dbReference type="PANTHER" id="PTHR45754:SF3">
    <property type="entry name" value="METHYLENETETRAHYDROFOLATE REDUCTASE (NADPH)"/>
    <property type="match status" value="1"/>
</dbReference>
<dbReference type="InterPro" id="IPR029041">
    <property type="entry name" value="FAD-linked_oxidoreductase-like"/>
</dbReference>